<dbReference type="PANTHER" id="PTHR33673:SF3">
    <property type="entry name" value="SUPPRESSOR SRP40-LIKE PROTEIN"/>
    <property type="match status" value="1"/>
</dbReference>
<dbReference type="OrthoDB" id="1164117at2759"/>
<sequence length="343" mass="37154">MGLKDGNGSHKQSNLNVEDAERNGISNSNSTKENTKHDDGVVGSGPQNGENLKKNEDNLPAKEKLYKDGKEDDDLDDSQSSSFGSSLSLKVPSSDDDYPLSSPSSSSTTFSLRKDVLQKHNNIQQGFNKRKNNNNVAFAAVEDREDKASQSKSSISVESETSSLESLTFPVSDLKAVMKSPPPLQLMDKAGAGYDPQRIPSNVFEASVSMATVDWSAASNESLFSLQIGTSFARERIPLGENKHGVSSRISIAETGNRPSVNTEKEKKNKSIKIGKVNEAADENAITKANEEEEDQKEDIAIANNKEDKKQKNKTTLVKWKSTTVPKKPDATGISEDSAGSQV</sequence>
<evidence type="ECO:0000313" key="2">
    <source>
        <dbReference type="EMBL" id="KDP41311.1"/>
    </source>
</evidence>
<feature type="compositionally biased region" description="Low complexity" evidence="1">
    <location>
        <begin position="78"/>
        <end position="92"/>
    </location>
</feature>
<feature type="region of interest" description="Disordered" evidence="1">
    <location>
        <begin position="1"/>
        <end position="161"/>
    </location>
</feature>
<accession>A0A067KYN9</accession>
<evidence type="ECO:0000256" key="1">
    <source>
        <dbReference type="SAM" id="MobiDB-lite"/>
    </source>
</evidence>
<evidence type="ECO:0000313" key="3">
    <source>
        <dbReference type="Proteomes" id="UP000027138"/>
    </source>
</evidence>
<feature type="compositionally biased region" description="Low complexity" evidence="1">
    <location>
        <begin position="150"/>
        <end position="161"/>
    </location>
</feature>
<proteinExistence type="predicted"/>
<feature type="region of interest" description="Disordered" evidence="1">
    <location>
        <begin position="243"/>
        <end position="343"/>
    </location>
</feature>
<keyword evidence="3" id="KW-1185">Reference proteome</keyword>
<feature type="compositionally biased region" description="Basic and acidic residues" evidence="1">
    <location>
        <begin position="51"/>
        <end position="70"/>
    </location>
</feature>
<name>A0A067KYN9_JATCU</name>
<organism evidence="2 3">
    <name type="scientific">Jatropha curcas</name>
    <name type="common">Barbados nut</name>
    <dbReference type="NCBI Taxonomy" id="180498"/>
    <lineage>
        <taxon>Eukaryota</taxon>
        <taxon>Viridiplantae</taxon>
        <taxon>Streptophyta</taxon>
        <taxon>Embryophyta</taxon>
        <taxon>Tracheophyta</taxon>
        <taxon>Spermatophyta</taxon>
        <taxon>Magnoliopsida</taxon>
        <taxon>eudicotyledons</taxon>
        <taxon>Gunneridae</taxon>
        <taxon>Pentapetalae</taxon>
        <taxon>rosids</taxon>
        <taxon>fabids</taxon>
        <taxon>Malpighiales</taxon>
        <taxon>Euphorbiaceae</taxon>
        <taxon>Crotonoideae</taxon>
        <taxon>Jatropheae</taxon>
        <taxon>Jatropha</taxon>
    </lineage>
</organism>
<dbReference type="Proteomes" id="UP000027138">
    <property type="component" value="Unassembled WGS sequence"/>
</dbReference>
<gene>
    <name evidence="2" type="ORF">JCGZ_15718</name>
</gene>
<reference evidence="2 3" key="1">
    <citation type="journal article" date="2014" name="PLoS ONE">
        <title>Global Analysis of Gene Expression Profiles in Physic Nut (Jatropha curcas L.) Seedlings Exposed to Salt Stress.</title>
        <authorList>
            <person name="Zhang L."/>
            <person name="Zhang C."/>
            <person name="Wu P."/>
            <person name="Chen Y."/>
            <person name="Li M."/>
            <person name="Jiang H."/>
            <person name="Wu G."/>
        </authorList>
    </citation>
    <scope>NUCLEOTIDE SEQUENCE [LARGE SCALE GENOMIC DNA]</scope>
    <source>
        <strain evidence="3">cv. GZQX0401</strain>
        <tissue evidence="2">Young leaves</tissue>
    </source>
</reference>
<protein>
    <submittedName>
        <fullName evidence="2">Uncharacterized protein</fullName>
    </submittedName>
</protein>
<dbReference type="PANTHER" id="PTHR33673">
    <property type="entry name" value="SUPPRESSOR SRP40-LIKE PROTEIN"/>
    <property type="match status" value="1"/>
</dbReference>
<dbReference type="AlphaFoldDB" id="A0A067KYN9"/>
<dbReference type="EMBL" id="KK914318">
    <property type="protein sequence ID" value="KDP41311.1"/>
    <property type="molecule type" value="Genomic_DNA"/>
</dbReference>